<feature type="transmembrane region" description="Helical" evidence="7">
    <location>
        <begin position="72"/>
        <end position="93"/>
    </location>
</feature>
<keyword evidence="8" id="KW-0328">Glycosyltransferase</keyword>
<feature type="transmembrane region" description="Helical" evidence="7">
    <location>
        <begin position="200"/>
        <end position="218"/>
    </location>
</feature>
<dbReference type="PROSITE" id="PS01311">
    <property type="entry name" value="LGT"/>
    <property type="match status" value="1"/>
</dbReference>
<comment type="subcellular location">
    <subcellularLocation>
        <location evidence="7">Cell membrane</location>
        <topology evidence="7">Multi-pass membrane protein</topology>
    </subcellularLocation>
</comment>
<dbReference type="Proteomes" id="UP000283128">
    <property type="component" value="Unassembled WGS sequence"/>
</dbReference>
<dbReference type="NCBIfam" id="TIGR00544">
    <property type="entry name" value="lgt"/>
    <property type="match status" value="1"/>
</dbReference>
<organism evidence="8 9">
    <name type="scientific">Streptomyces antnestii</name>
    <dbReference type="NCBI Taxonomy" id="2494256"/>
    <lineage>
        <taxon>Bacteria</taxon>
        <taxon>Bacillati</taxon>
        <taxon>Actinomycetota</taxon>
        <taxon>Actinomycetes</taxon>
        <taxon>Kitasatosporales</taxon>
        <taxon>Streptomycetaceae</taxon>
        <taxon>Streptomyces</taxon>
    </lineage>
</organism>
<evidence type="ECO:0000313" key="8">
    <source>
        <dbReference type="EMBL" id="RVU18928.1"/>
    </source>
</evidence>
<dbReference type="EC" id="2.5.1.145" evidence="7"/>
<keyword evidence="3 7" id="KW-0808">Transferase</keyword>
<comment type="catalytic activity">
    <reaction evidence="7">
        <text>L-cysteinyl-[prolipoprotein] + a 1,2-diacyl-sn-glycero-3-phospho-(1'-sn-glycerol) = an S-1,2-diacyl-sn-glyceryl-L-cysteinyl-[prolipoprotein] + sn-glycerol 1-phosphate + H(+)</text>
        <dbReference type="Rhea" id="RHEA:56712"/>
        <dbReference type="Rhea" id="RHEA-COMP:14679"/>
        <dbReference type="Rhea" id="RHEA-COMP:14680"/>
        <dbReference type="ChEBI" id="CHEBI:15378"/>
        <dbReference type="ChEBI" id="CHEBI:29950"/>
        <dbReference type="ChEBI" id="CHEBI:57685"/>
        <dbReference type="ChEBI" id="CHEBI:64716"/>
        <dbReference type="ChEBI" id="CHEBI:140658"/>
        <dbReference type="EC" id="2.5.1.145"/>
    </reaction>
</comment>
<protein>
    <recommendedName>
        <fullName evidence="7">Phosphatidylglycerol--prolipoprotein diacylglyceryl transferase</fullName>
        <ecNumber evidence="7">2.5.1.145</ecNumber>
    </recommendedName>
</protein>
<comment type="caution">
    <text evidence="8">The sequence shown here is derived from an EMBL/GenBank/DDBJ whole genome shotgun (WGS) entry which is preliminary data.</text>
</comment>
<dbReference type="InterPro" id="IPR001640">
    <property type="entry name" value="Lgt"/>
</dbReference>
<dbReference type="AlphaFoldDB" id="A0A3S2XN94"/>
<comment type="function">
    <text evidence="7">Catalyzes the transfer of the diacylglyceryl group from phosphatidylglycerol to the sulfhydryl group of the N-terminal cysteine of a prolipoprotein, the first step in the formation of mature lipoproteins.</text>
</comment>
<dbReference type="UniPathway" id="UPA00664"/>
<evidence type="ECO:0000256" key="5">
    <source>
        <dbReference type="ARBA" id="ARBA00022989"/>
    </source>
</evidence>
<dbReference type="EMBL" id="RZYA01000019">
    <property type="protein sequence ID" value="RVU18928.1"/>
    <property type="molecule type" value="Genomic_DNA"/>
</dbReference>
<dbReference type="PANTHER" id="PTHR30589">
    <property type="entry name" value="PROLIPOPROTEIN DIACYLGLYCERYL TRANSFERASE"/>
    <property type="match status" value="1"/>
</dbReference>
<evidence type="ECO:0000256" key="7">
    <source>
        <dbReference type="HAMAP-Rule" id="MF_01147"/>
    </source>
</evidence>
<dbReference type="OrthoDB" id="871140at2"/>
<evidence type="ECO:0000256" key="1">
    <source>
        <dbReference type="ARBA" id="ARBA00007150"/>
    </source>
</evidence>
<evidence type="ECO:0000256" key="2">
    <source>
        <dbReference type="ARBA" id="ARBA00022475"/>
    </source>
</evidence>
<keyword evidence="8" id="KW-0449">Lipoprotein</keyword>
<evidence type="ECO:0000256" key="6">
    <source>
        <dbReference type="ARBA" id="ARBA00023136"/>
    </source>
</evidence>
<dbReference type="GO" id="GO:0008961">
    <property type="term" value="F:phosphatidylglycerol-prolipoprotein diacylglyceryl transferase activity"/>
    <property type="evidence" value="ECO:0007669"/>
    <property type="project" value="UniProtKB-UniRule"/>
</dbReference>
<proteinExistence type="inferred from homology"/>
<name>A0A3S2XN94_9ACTN</name>
<evidence type="ECO:0000256" key="3">
    <source>
        <dbReference type="ARBA" id="ARBA00022679"/>
    </source>
</evidence>
<feature type="binding site" evidence="7">
    <location>
        <position position="159"/>
    </location>
    <ligand>
        <name>a 1,2-diacyl-sn-glycero-3-phospho-(1'-sn-glycerol)</name>
        <dbReference type="ChEBI" id="CHEBI:64716"/>
    </ligand>
</feature>
<dbReference type="GO" id="GO:0005886">
    <property type="term" value="C:plasma membrane"/>
    <property type="evidence" value="ECO:0007669"/>
    <property type="project" value="UniProtKB-SubCell"/>
</dbReference>
<keyword evidence="9" id="KW-1185">Reference proteome</keyword>
<keyword evidence="2 7" id="KW-1003">Cell membrane</keyword>
<dbReference type="GO" id="GO:0042158">
    <property type="term" value="P:lipoprotein biosynthetic process"/>
    <property type="evidence" value="ECO:0007669"/>
    <property type="project" value="UniProtKB-UniRule"/>
</dbReference>
<comment type="similarity">
    <text evidence="1 7">Belongs to the Lgt family.</text>
</comment>
<feature type="transmembrane region" description="Helical" evidence="7">
    <location>
        <begin position="262"/>
        <end position="278"/>
    </location>
</feature>
<evidence type="ECO:0000256" key="4">
    <source>
        <dbReference type="ARBA" id="ARBA00022692"/>
    </source>
</evidence>
<accession>A0A3S2XN94</accession>
<keyword evidence="5 7" id="KW-1133">Transmembrane helix</keyword>
<keyword evidence="4 7" id="KW-0812">Transmembrane</keyword>
<dbReference type="Pfam" id="PF01790">
    <property type="entry name" value="LGT"/>
    <property type="match status" value="1"/>
</dbReference>
<reference evidence="8 9" key="1">
    <citation type="submission" date="2019-01" db="EMBL/GenBank/DDBJ databases">
        <title>Genome sequences of Streptomyces and Rhizobium isolates collected from root and soil.</title>
        <authorList>
            <person name="Chhettri S."/>
            <person name="Sevigny J.L."/>
            <person name="Sen A."/>
            <person name="Ennis N."/>
            <person name="Tisa L."/>
        </authorList>
    </citation>
    <scope>NUCLEOTIDE SEQUENCE [LARGE SCALE GENOMIC DNA]</scope>
    <source>
        <strain evidence="8 9">San01</strain>
    </source>
</reference>
<gene>
    <name evidence="7" type="primary">lgt</name>
    <name evidence="8" type="ORF">EOT10_30970</name>
</gene>
<comment type="pathway">
    <text evidence="7">Protein modification; lipoprotein biosynthesis (diacylglyceryl transfer).</text>
</comment>
<feature type="transmembrane region" description="Helical" evidence="7">
    <location>
        <begin position="42"/>
        <end position="60"/>
    </location>
</feature>
<dbReference type="HAMAP" id="MF_01147">
    <property type="entry name" value="Lgt"/>
    <property type="match status" value="1"/>
</dbReference>
<sequence length="300" mass="32970">MLQSLDHSTDPGRPAPRTLSRMLLAAIPSPSINGFSLGPLTIHFYALSYIVGIGLAVALGRRRWRAAGGDPVQVEDVALWGVPFGILGGRIYFDLTTPKGIPPHWWGPLAVWEGGLGIWGGVALATVVCVWRLRRAGVEVPGMMDALAPCLLIAQAIGRIGNYFNQELFGGPTNLPWALAIDPAHRPDGYLQNATFHPTFLYELIWDLLLAGFLMWLGSKGKVRPGSLFALYVAGYSAFRIFEESLRVDYSQYILGMRLNFYIASLMMLVGLAWFVVLQRRPHPREQGVPSATEPALSKD</sequence>
<evidence type="ECO:0000313" key="9">
    <source>
        <dbReference type="Proteomes" id="UP000283128"/>
    </source>
</evidence>
<dbReference type="PANTHER" id="PTHR30589:SF0">
    <property type="entry name" value="PHOSPHATIDYLGLYCEROL--PROLIPOPROTEIN DIACYLGLYCERYL TRANSFERASE"/>
    <property type="match status" value="1"/>
</dbReference>
<keyword evidence="6 7" id="KW-0472">Membrane</keyword>
<feature type="transmembrane region" description="Helical" evidence="7">
    <location>
        <begin position="105"/>
        <end position="131"/>
    </location>
</feature>